<keyword evidence="3" id="KW-1185">Reference proteome</keyword>
<reference evidence="2" key="1">
    <citation type="submission" date="2022-12" db="EMBL/GenBank/DDBJ databases">
        <authorList>
            <person name="Petersen C."/>
        </authorList>
    </citation>
    <scope>NUCLEOTIDE SEQUENCE</scope>
    <source>
        <strain evidence="2">IBT 17660</strain>
    </source>
</reference>
<comment type="caution">
    <text evidence="2">The sequence shown here is derived from an EMBL/GenBank/DDBJ whole genome shotgun (WGS) entry which is preliminary data.</text>
</comment>
<name>A0A9W9XAF1_9EURO</name>
<reference evidence="2" key="2">
    <citation type="journal article" date="2023" name="IMA Fungus">
        <title>Comparative genomic study of the Penicillium genus elucidates a diverse pangenome and 15 lateral gene transfer events.</title>
        <authorList>
            <person name="Petersen C."/>
            <person name="Sorensen T."/>
            <person name="Nielsen M.R."/>
            <person name="Sondergaard T.E."/>
            <person name="Sorensen J.L."/>
            <person name="Fitzpatrick D.A."/>
            <person name="Frisvad J.C."/>
            <person name="Nielsen K.L."/>
        </authorList>
    </citation>
    <scope>NUCLEOTIDE SEQUENCE</scope>
    <source>
        <strain evidence="2">IBT 17660</strain>
    </source>
</reference>
<organism evidence="2 3">
    <name type="scientific">Penicillium desertorum</name>
    <dbReference type="NCBI Taxonomy" id="1303715"/>
    <lineage>
        <taxon>Eukaryota</taxon>
        <taxon>Fungi</taxon>
        <taxon>Dikarya</taxon>
        <taxon>Ascomycota</taxon>
        <taxon>Pezizomycotina</taxon>
        <taxon>Eurotiomycetes</taxon>
        <taxon>Eurotiomycetidae</taxon>
        <taxon>Eurotiales</taxon>
        <taxon>Aspergillaceae</taxon>
        <taxon>Penicillium</taxon>
    </lineage>
</organism>
<evidence type="ECO:0000256" key="1">
    <source>
        <dbReference type="SAM" id="MobiDB-lite"/>
    </source>
</evidence>
<feature type="region of interest" description="Disordered" evidence="1">
    <location>
        <begin position="1"/>
        <end position="36"/>
    </location>
</feature>
<dbReference type="AlphaFoldDB" id="A0A9W9XAF1"/>
<evidence type="ECO:0000313" key="2">
    <source>
        <dbReference type="EMBL" id="KAJ5487026.1"/>
    </source>
</evidence>
<protein>
    <submittedName>
        <fullName evidence="2">Uncharacterized protein</fullName>
    </submittedName>
</protein>
<gene>
    <name evidence="2" type="ORF">N7530_001326</name>
</gene>
<accession>A0A9W9XAF1</accession>
<evidence type="ECO:0000313" key="3">
    <source>
        <dbReference type="Proteomes" id="UP001147760"/>
    </source>
</evidence>
<dbReference type="EMBL" id="JAPWDO010000001">
    <property type="protein sequence ID" value="KAJ5487026.1"/>
    <property type="molecule type" value="Genomic_DNA"/>
</dbReference>
<dbReference type="Proteomes" id="UP001147760">
    <property type="component" value="Unassembled WGS sequence"/>
</dbReference>
<sequence length="77" mass="8480">MPGKARTDFGSAMDRSMASPMQLTEETGHFVGQGDPETKDKGLFLLWLLVNMVLISSYMPANGGNWLTTEVEPTSWT</sequence>
<proteinExistence type="predicted"/>